<sequence>MFRACSVQLICRWISVVLALSPLRLAQATPDCPCACCHSDLTPTPPRAESFPMTETRASNSNSSFHVQNREVVVDKNESEKRWKSALNITLFNGSHVIKKLVITEVDNFPQTVECICDIAPWGYALLVVCFVISFFPLSIILALGLALFYFILQIKQQTQQRHELQAKRKRESQLQKHYIEWAMFANLTEPMDFQNEFREYGQKPDSTDRIITEDQIASAAAGQHPNAQKEYGTSQVSAAFRTRAWKVEVEGKQQNSPALQVQGE</sequence>
<proteinExistence type="predicted"/>
<name>A0A7R8WDQ0_9CRUS</name>
<reference evidence="1" key="1">
    <citation type="submission" date="2020-11" db="EMBL/GenBank/DDBJ databases">
        <authorList>
            <person name="Tran Van P."/>
        </authorList>
    </citation>
    <scope>NUCLEOTIDE SEQUENCE</scope>
</reference>
<accession>A0A7R8WDQ0</accession>
<dbReference type="EMBL" id="OB662275">
    <property type="protein sequence ID" value="CAD7229782.1"/>
    <property type="molecule type" value="Genomic_DNA"/>
</dbReference>
<gene>
    <name evidence="1" type="ORF">CTOB1V02_LOCUS7648</name>
</gene>
<dbReference type="AlphaFoldDB" id="A0A7R8WDQ0"/>
<protein>
    <submittedName>
        <fullName evidence="1">Uncharacterized protein</fullName>
    </submittedName>
</protein>
<evidence type="ECO:0000313" key="1">
    <source>
        <dbReference type="EMBL" id="CAD7229782.1"/>
    </source>
</evidence>
<organism evidence="1">
    <name type="scientific">Cyprideis torosa</name>
    <dbReference type="NCBI Taxonomy" id="163714"/>
    <lineage>
        <taxon>Eukaryota</taxon>
        <taxon>Metazoa</taxon>
        <taxon>Ecdysozoa</taxon>
        <taxon>Arthropoda</taxon>
        <taxon>Crustacea</taxon>
        <taxon>Oligostraca</taxon>
        <taxon>Ostracoda</taxon>
        <taxon>Podocopa</taxon>
        <taxon>Podocopida</taxon>
        <taxon>Cytherocopina</taxon>
        <taxon>Cytheroidea</taxon>
        <taxon>Cytherideidae</taxon>
        <taxon>Cyprideis</taxon>
    </lineage>
</organism>